<keyword evidence="4" id="KW-1185">Reference proteome</keyword>
<dbReference type="Gene3D" id="3.90.1140.10">
    <property type="entry name" value="Cyclic phosphodiesterase"/>
    <property type="match status" value="1"/>
</dbReference>
<dbReference type="GO" id="GO:0008664">
    <property type="term" value="F:RNA 2',3'-cyclic 3'-phosphodiesterase activity"/>
    <property type="evidence" value="ECO:0007669"/>
    <property type="project" value="UniProtKB-EC"/>
</dbReference>
<dbReference type="PANTHER" id="PTHR35561:SF1">
    <property type="entry name" value="RNA 2',3'-CYCLIC PHOSPHODIESTERASE"/>
    <property type="match status" value="1"/>
</dbReference>
<evidence type="ECO:0000256" key="1">
    <source>
        <dbReference type="ARBA" id="ARBA00022801"/>
    </source>
</evidence>
<accession>A0A542ZPR9</accession>
<comment type="function">
    <text evidence="2">Hydrolyzes RNA 2',3'-cyclic phosphodiester to an RNA 2'-phosphomonoester.</text>
</comment>
<keyword evidence="3" id="KW-0436">Ligase</keyword>
<comment type="similarity">
    <text evidence="2">Belongs to the 2H phosphoesterase superfamily. ThpR family.</text>
</comment>
<dbReference type="SUPFAM" id="SSF55144">
    <property type="entry name" value="LigT-like"/>
    <property type="match status" value="1"/>
</dbReference>
<dbReference type="EC" id="3.1.4.58" evidence="2"/>
<sequence>MAPMGGRLFAAIRPPVDVVERIDSLVEPYRASDPRLLWVYPQQWHITTVFMAEVSPEAQDQLVEGLSDLAARTPAFPVLLARGGCFPNPFQARLLYLGVETGNREIADLGRSCRGIANHAGARPDGSRFVPHLSIARTRNPFDATRWMHVLNGFGEITWQATEMELVQSYLGEGPRRTARYEVIEKFPFAQARRAI</sequence>
<name>A0A542ZPR9_9ACTN</name>
<gene>
    <name evidence="3" type="ORF">FB460_0126</name>
</gene>
<organism evidence="3 4">
    <name type="scientific">Propioniferax innocua</name>
    <dbReference type="NCBI Taxonomy" id="1753"/>
    <lineage>
        <taxon>Bacteria</taxon>
        <taxon>Bacillati</taxon>
        <taxon>Actinomycetota</taxon>
        <taxon>Actinomycetes</taxon>
        <taxon>Propionibacteriales</taxon>
        <taxon>Propionibacteriaceae</taxon>
        <taxon>Propioniferax</taxon>
    </lineage>
</organism>
<dbReference type="PANTHER" id="PTHR35561">
    <property type="entry name" value="RNA 2',3'-CYCLIC PHOSPHODIESTERASE"/>
    <property type="match status" value="1"/>
</dbReference>
<dbReference type="InterPro" id="IPR009097">
    <property type="entry name" value="Cyclic_Pdiesterase"/>
</dbReference>
<protein>
    <recommendedName>
        <fullName evidence="2">RNA 2',3'-cyclic phosphodiesterase</fullName>
        <shortName evidence="2">RNA 2',3'-CPDase</shortName>
        <ecNumber evidence="2">3.1.4.58</ecNumber>
    </recommendedName>
</protein>
<feature type="active site" description="Proton donor" evidence="2">
    <location>
        <position position="45"/>
    </location>
</feature>
<dbReference type="AlphaFoldDB" id="A0A542ZPR9"/>
<feature type="short sequence motif" description="HXTX 1" evidence="2">
    <location>
        <begin position="45"/>
        <end position="48"/>
    </location>
</feature>
<dbReference type="Proteomes" id="UP000316196">
    <property type="component" value="Unassembled WGS sequence"/>
</dbReference>
<proteinExistence type="inferred from homology"/>
<dbReference type="NCBIfam" id="TIGR02258">
    <property type="entry name" value="2_5_ligase"/>
    <property type="match status" value="1"/>
</dbReference>
<comment type="catalytic activity">
    <reaction evidence="2">
        <text>a 3'-end 2',3'-cyclophospho-ribonucleotide-RNA + H2O = a 3'-end 2'-phospho-ribonucleotide-RNA + H(+)</text>
        <dbReference type="Rhea" id="RHEA:11828"/>
        <dbReference type="Rhea" id="RHEA-COMP:10464"/>
        <dbReference type="Rhea" id="RHEA-COMP:17353"/>
        <dbReference type="ChEBI" id="CHEBI:15377"/>
        <dbReference type="ChEBI" id="CHEBI:15378"/>
        <dbReference type="ChEBI" id="CHEBI:83064"/>
        <dbReference type="ChEBI" id="CHEBI:173113"/>
        <dbReference type="EC" id="3.1.4.58"/>
    </reaction>
</comment>
<feature type="active site" description="Proton acceptor" evidence="2">
    <location>
        <position position="132"/>
    </location>
</feature>
<keyword evidence="1 2" id="KW-0378">Hydrolase</keyword>
<dbReference type="EMBL" id="VFOR01000001">
    <property type="protein sequence ID" value="TQL62353.1"/>
    <property type="molecule type" value="Genomic_DNA"/>
</dbReference>
<dbReference type="GO" id="GO:0004113">
    <property type="term" value="F:2',3'-cyclic-nucleotide 3'-phosphodiesterase activity"/>
    <property type="evidence" value="ECO:0007669"/>
    <property type="project" value="InterPro"/>
</dbReference>
<comment type="caution">
    <text evidence="3">The sequence shown here is derived from an EMBL/GenBank/DDBJ whole genome shotgun (WGS) entry which is preliminary data.</text>
</comment>
<reference evidence="3 4" key="1">
    <citation type="submission" date="2019-06" db="EMBL/GenBank/DDBJ databases">
        <title>Sequencing the genomes of 1000 actinobacteria strains.</title>
        <authorList>
            <person name="Klenk H.-P."/>
        </authorList>
    </citation>
    <scope>NUCLEOTIDE SEQUENCE [LARGE SCALE GENOMIC DNA]</scope>
    <source>
        <strain evidence="3 4">DSM 8251</strain>
    </source>
</reference>
<dbReference type="GO" id="GO:0016874">
    <property type="term" value="F:ligase activity"/>
    <property type="evidence" value="ECO:0007669"/>
    <property type="project" value="UniProtKB-KW"/>
</dbReference>
<dbReference type="HAMAP" id="MF_01940">
    <property type="entry name" value="RNA_CPDase"/>
    <property type="match status" value="1"/>
</dbReference>
<dbReference type="OrthoDB" id="9787070at2"/>
<evidence type="ECO:0000313" key="4">
    <source>
        <dbReference type="Proteomes" id="UP000316196"/>
    </source>
</evidence>
<dbReference type="InterPro" id="IPR004175">
    <property type="entry name" value="RNA_CPDase"/>
</dbReference>
<comment type="caution">
    <text evidence="2">Lacks conserved residue(s) required for the propagation of feature annotation.</text>
</comment>
<dbReference type="Pfam" id="PF13563">
    <property type="entry name" value="2_5_RNA_ligase2"/>
    <property type="match status" value="1"/>
</dbReference>
<evidence type="ECO:0000313" key="3">
    <source>
        <dbReference type="EMBL" id="TQL62353.1"/>
    </source>
</evidence>
<evidence type="ECO:0000256" key="2">
    <source>
        <dbReference type="HAMAP-Rule" id="MF_01940"/>
    </source>
</evidence>